<dbReference type="Pfam" id="PF07751">
    <property type="entry name" value="Abi_2"/>
    <property type="match status" value="1"/>
</dbReference>
<name>A0A844GM03_9CHRO</name>
<sequence length="289" mass="34489">MLFNKSPKTIDEQIELLISRGMIITDRPKAHDVLTHVNYYRLGAYWLPFEQDHENHIFRSGTCFDDVLNLYIFDRKLRLLVLDAIERIEVSCRTQWAYFMAHNHGSHSYLDSTLARKESYWVSNLQSLENEVKRSKEVFIEHYKNKYTQPDLPPIWAVSEVMSLGLFSRWFTNLKPMATRKKIANQYNLDHEILASFLRHLTEVRNICAHHSRLWNRKFTVTLTIPKNPTYLAEKMNQNEKRRLYNTLVMLNYLLNFVSPNNSWYKQLIELIQEHQINHNLMGFSEKHS</sequence>
<evidence type="ECO:0000313" key="1">
    <source>
        <dbReference type="EMBL" id="MTF37497.1"/>
    </source>
</evidence>
<evidence type="ECO:0000313" key="2">
    <source>
        <dbReference type="Proteomes" id="UP000437131"/>
    </source>
</evidence>
<comment type="caution">
    <text evidence="1">The sequence shown here is derived from an EMBL/GenBank/DDBJ whole genome shotgun (WGS) entry which is preliminary data.</text>
</comment>
<gene>
    <name evidence="1" type="ORF">GGC33_00910</name>
</gene>
<proteinExistence type="predicted"/>
<dbReference type="AlphaFoldDB" id="A0A844GM03"/>
<protein>
    <submittedName>
        <fullName evidence="1">Abi family protein</fullName>
    </submittedName>
</protein>
<organism evidence="1 2">
    <name type="scientific">Cyanobacterium aponinum 0216</name>
    <dbReference type="NCBI Taxonomy" id="2676140"/>
    <lineage>
        <taxon>Bacteria</taxon>
        <taxon>Bacillati</taxon>
        <taxon>Cyanobacteriota</taxon>
        <taxon>Cyanophyceae</taxon>
        <taxon>Oscillatoriophycideae</taxon>
        <taxon>Chroococcales</taxon>
        <taxon>Geminocystaceae</taxon>
        <taxon>Cyanobacterium</taxon>
    </lineage>
</organism>
<dbReference type="InterPro" id="IPR011664">
    <property type="entry name" value="Abi_system_AbiD/AbiF-like"/>
</dbReference>
<reference evidence="1 2" key="1">
    <citation type="submission" date="2019-11" db="EMBL/GenBank/DDBJ databases">
        <title>Isolation of a new High Light Tolerant Cyanobacteria.</title>
        <authorList>
            <person name="Dobson Z."/>
            <person name="Vaughn N."/>
            <person name="Vaughn M."/>
            <person name="Fromme P."/>
            <person name="Mazor Y."/>
        </authorList>
    </citation>
    <scope>NUCLEOTIDE SEQUENCE [LARGE SCALE GENOMIC DNA]</scope>
    <source>
        <strain evidence="1 2">0216</strain>
    </source>
</reference>
<dbReference type="Proteomes" id="UP000437131">
    <property type="component" value="Unassembled WGS sequence"/>
</dbReference>
<dbReference type="EMBL" id="WMIA01000001">
    <property type="protein sequence ID" value="MTF37497.1"/>
    <property type="molecule type" value="Genomic_DNA"/>
</dbReference>
<accession>A0A844GM03</accession>
<dbReference type="RefSeq" id="WP_155082420.1">
    <property type="nucleotide sequence ID" value="NZ_WMIA01000001.1"/>
</dbReference>